<feature type="transmembrane region" description="Helical" evidence="2">
    <location>
        <begin position="42"/>
        <end position="57"/>
    </location>
</feature>
<feature type="transmembrane region" description="Helical" evidence="2">
    <location>
        <begin position="99"/>
        <end position="117"/>
    </location>
</feature>
<keyword evidence="2" id="KW-0472">Membrane</keyword>
<feature type="transmembrane region" description="Helical" evidence="2">
    <location>
        <begin position="69"/>
        <end position="87"/>
    </location>
</feature>
<reference evidence="3" key="1">
    <citation type="submission" date="2018-05" db="EMBL/GenBank/DDBJ databases">
        <authorList>
            <person name="Lanie J.A."/>
            <person name="Ng W.-L."/>
            <person name="Kazmierczak K.M."/>
            <person name="Andrzejewski T.M."/>
            <person name="Davidsen T.M."/>
            <person name="Wayne K.J."/>
            <person name="Tettelin H."/>
            <person name="Glass J.I."/>
            <person name="Rusch D."/>
            <person name="Podicherti R."/>
            <person name="Tsui H.-C.T."/>
            <person name="Winkler M.E."/>
        </authorList>
    </citation>
    <scope>NUCLEOTIDE SEQUENCE</scope>
</reference>
<proteinExistence type="predicted"/>
<evidence type="ECO:0000256" key="2">
    <source>
        <dbReference type="SAM" id="Phobius"/>
    </source>
</evidence>
<keyword evidence="2" id="KW-1133">Transmembrane helix</keyword>
<protein>
    <submittedName>
        <fullName evidence="3">Uncharacterized protein</fullName>
    </submittedName>
</protein>
<evidence type="ECO:0000313" key="3">
    <source>
        <dbReference type="EMBL" id="SVE24597.1"/>
    </source>
</evidence>
<name>A0A383BWR3_9ZZZZ</name>
<feature type="compositionally biased region" description="Acidic residues" evidence="1">
    <location>
        <begin position="130"/>
        <end position="146"/>
    </location>
</feature>
<accession>A0A383BWR3</accession>
<feature type="non-terminal residue" evidence="3">
    <location>
        <position position="177"/>
    </location>
</feature>
<dbReference type="AlphaFoldDB" id="A0A383BWR3"/>
<sequence length="177" mass="20630">MKSVLRPNSIKIFELLFSAIAIQLFVVYFLISEAISETEPKILIIPGLILFTTIRVSRYKGEVARGITVLYSLCFAFMFFFLSYQVGIRDFLEQDVDDYFSITIPFLFSAVGMYFAFTKESTEWIYDKDNEEGDIPNEENLDSDQLDLEKSSTERPISSVRYELDQIEREFERAKEL</sequence>
<evidence type="ECO:0000256" key="1">
    <source>
        <dbReference type="SAM" id="MobiDB-lite"/>
    </source>
</evidence>
<organism evidence="3">
    <name type="scientific">marine metagenome</name>
    <dbReference type="NCBI Taxonomy" id="408172"/>
    <lineage>
        <taxon>unclassified sequences</taxon>
        <taxon>metagenomes</taxon>
        <taxon>ecological metagenomes</taxon>
    </lineage>
</organism>
<gene>
    <name evidence="3" type="ORF">METZ01_LOCUS477451</name>
</gene>
<feature type="region of interest" description="Disordered" evidence="1">
    <location>
        <begin position="130"/>
        <end position="155"/>
    </location>
</feature>
<feature type="transmembrane region" description="Helical" evidence="2">
    <location>
        <begin position="12"/>
        <end position="30"/>
    </location>
</feature>
<dbReference type="EMBL" id="UINC01204054">
    <property type="protein sequence ID" value="SVE24597.1"/>
    <property type="molecule type" value="Genomic_DNA"/>
</dbReference>
<keyword evidence="2" id="KW-0812">Transmembrane</keyword>